<organism evidence="1 2">
    <name type="scientific">Colletotrichum kahawae</name>
    <name type="common">Coffee berry disease fungus</name>
    <dbReference type="NCBI Taxonomy" id="34407"/>
    <lineage>
        <taxon>Eukaryota</taxon>
        <taxon>Fungi</taxon>
        <taxon>Dikarya</taxon>
        <taxon>Ascomycota</taxon>
        <taxon>Pezizomycotina</taxon>
        <taxon>Sordariomycetes</taxon>
        <taxon>Hypocreomycetidae</taxon>
        <taxon>Glomerellales</taxon>
        <taxon>Glomerellaceae</taxon>
        <taxon>Colletotrichum</taxon>
        <taxon>Colletotrichum gloeosporioides species complex</taxon>
    </lineage>
</organism>
<dbReference type="EMBL" id="VYYT01000022">
    <property type="protein sequence ID" value="KAK2777108.1"/>
    <property type="molecule type" value="Genomic_DNA"/>
</dbReference>
<comment type="caution">
    <text evidence="1">The sequence shown here is derived from an EMBL/GenBank/DDBJ whole genome shotgun (WGS) entry which is preliminary data.</text>
</comment>
<gene>
    <name evidence="1" type="ORF">CKAH01_12233</name>
</gene>
<name>A0AAD9YU59_COLKA</name>
<evidence type="ECO:0000313" key="1">
    <source>
        <dbReference type="EMBL" id="KAK2777108.1"/>
    </source>
</evidence>
<reference evidence="1" key="1">
    <citation type="submission" date="2023-02" db="EMBL/GenBank/DDBJ databases">
        <title>Colletotrichum kahawae CIFC_Que2 genome sequencing and assembly.</title>
        <authorList>
            <person name="Baroncelli R."/>
        </authorList>
    </citation>
    <scope>NUCLEOTIDE SEQUENCE</scope>
    <source>
        <strain evidence="1">CIFC_Que2</strain>
    </source>
</reference>
<proteinExistence type="predicted"/>
<dbReference type="Proteomes" id="UP001281614">
    <property type="component" value="Unassembled WGS sequence"/>
</dbReference>
<dbReference type="AlphaFoldDB" id="A0AAD9YU59"/>
<protein>
    <submittedName>
        <fullName evidence="1">Uncharacterized protein</fullName>
    </submittedName>
</protein>
<sequence>MWLAWIAPGDTFRVGFDLRSWWSLQQSLAQLSTFEKQTLGAVHEVQLSNLKWMKSLYGEIGNEGVERFLEVFPNLQRLLVGIPRTREFIFEDYTNDDLFPLARDSFADQTAIPPMLDIIWAAGVKILAYNASDLAIFETV</sequence>
<accession>A0AAD9YU59</accession>
<keyword evidence="2" id="KW-1185">Reference proteome</keyword>
<evidence type="ECO:0000313" key="2">
    <source>
        <dbReference type="Proteomes" id="UP001281614"/>
    </source>
</evidence>